<dbReference type="InterPro" id="IPR015940">
    <property type="entry name" value="UBA"/>
</dbReference>
<keyword evidence="5" id="KW-0963">Cytoplasm</keyword>
<dbReference type="InterPro" id="IPR029071">
    <property type="entry name" value="Ubiquitin-like_domsf"/>
</dbReference>
<feature type="compositionally biased region" description="Low complexity" evidence="6">
    <location>
        <begin position="213"/>
        <end position="237"/>
    </location>
</feature>
<dbReference type="FunFam" id="1.10.8.10:FF:000002">
    <property type="entry name" value="UV excision repair protein RAD23 homolog"/>
    <property type="match status" value="1"/>
</dbReference>
<dbReference type="GO" id="GO:0006289">
    <property type="term" value="P:nucleotide-excision repair"/>
    <property type="evidence" value="ECO:0007669"/>
    <property type="project" value="UniProtKB-UniRule"/>
</dbReference>
<evidence type="ECO:0000256" key="4">
    <source>
        <dbReference type="ARBA" id="ARBA00023242"/>
    </source>
</evidence>
<keyword evidence="4 5" id="KW-0539">Nucleus</keyword>
<evidence type="ECO:0000313" key="10">
    <source>
        <dbReference type="EMBL" id="CAD9373017.1"/>
    </source>
</evidence>
<dbReference type="PROSITE" id="PS50053">
    <property type="entry name" value="UBIQUITIN_2"/>
    <property type="match status" value="1"/>
</dbReference>
<dbReference type="SUPFAM" id="SSF101238">
    <property type="entry name" value="XPC-binding domain"/>
    <property type="match status" value="1"/>
</dbReference>
<dbReference type="GO" id="GO:0070628">
    <property type="term" value="F:proteasome binding"/>
    <property type="evidence" value="ECO:0007669"/>
    <property type="project" value="TreeGrafter"/>
</dbReference>
<evidence type="ECO:0000259" key="7">
    <source>
        <dbReference type="PROSITE" id="PS50030"/>
    </source>
</evidence>
<keyword evidence="2 5" id="KW-0227">DNA damage</keyword>
<dbReference type="GO" id="GO:0031593">
    <property type="term" value="F:polyubiquitin modification-dependent protein binding"/>
    <property type="evidence" value="ECO:0007669"/>
    <property type="project" value="UniProtKB-UniRule"/>
</dbReference>
<keyword evidence="3 5" id="KW-0234">DNA repair</keyword>
<dbReference type="Gene3D" id="1.10.10.540">
    <property type="entry name" value="XPC-binding domain"/>
    <property type="match status" value="1"/>
</dbReference>
<dbReference type="CDD" id="cd14280">
    <property type="entry name" value="UBA1_Rad23_like"/>
    <property type="match status" value="1"/>
</dbReference>
<dbReference type="GO" id="GO:0005829">
    <property type="term" value="C:cytosol"/>
    <property type="evidence" value="ECO:0007669"/>
    <property type="project" value="TreeGrafter"/>
</dbReference>
<dbReference type="InterPro" id="IPR015360">
    <property type="entry name" value="XPC-bd"/>
</dbReference>
<dbReference type="Pfam" id="PF00240">
    <property type="entry name" value="ubiquitin"/>
    <property type="match status" value="1"/>
</dbReference>
<dbReference type="FunFam" id="1.10.10.540:FF:000001">
    <property type="entry name" value="UV excision repair protein RAD23 B"/>
    <property type="match status" value="1"/>
</dbReference>
<dbReference type="InterPro" id="IPR004806">
    <property type="entry name" value="Rad23"/>
</dbReference>
<evidence type="ECO:0000259" key="8">
    <source>
        <dbReference type="PROSITE" id="PS50053"/>
    </source>
</evidence>
<dbReference type="PANTHER" id="PTHR10621">
    <property type="entry name" value="UV EXCISION REPAIR PROTEIN RAD23"/>
    <property type="match status" value="1"/>
</dbReference>
<dbReference type="SMART" id="SM00165">
    <property type="entry name" value="UBA"/>
    <property type="match status" value="2"/>
</dbReference>
<keyword evidence="1" id="KW-0677">Repeat</keyword>
<evidence type="ECO:0000313" key="9">
    <source>
        <dbReference type="EMBL" id="CAD9373013.1"/>
    </source>
</evidence>
<dbReference type="CDD" id="cd01805">
    <property type="entry name" value="Ubl_Rad23"/>
    <property type="match status" value="1"/>
</dbReference>
<dbReference type="InterPro" id="IPR036353">
    <property type="entry name" value="XPC-bd_sf"/>
</dbReference>
<dbReference type="NCBIfam" id="TIGR00601">
    <property type="entry name" value="rad23"/>
    <property type="match status" value="1"/>
</dbReference>
<comment type="subcellular location">
    <subcellularLocation>
        <location evidence="5">Nucleus</location>
    </subcellularLocation>
    <subcellularLocation>
        <location evidence="5">Cytoplasm</location>
    </subcellularLocation>
</comment>
<gene>
    <name evidence="9" type="ORF">PPRO1471_LOCUS2583</name>
    <name evidence="10" type="ORF">PPRO1471_LOCUS2584</name>
</gene>
<evidence type="ECO:0000256" key="1">
    <source>
        <dbReference type="ARBA" id="ARBA00022737"/>
    </source>
</evidence>
<dbReference type="Gene3D" id="1.10.8.10">
    <property type="entry name" value="DNA helicase RuvA subunit, C-terminal domain"/>
    <property type="match status" value="2"/>
</dbReference>
<dbReference type="PRINTS" id="PR01839">
    <property type="entry name" value="RAD23PROTEIN"/>
</dbReference>
<evidence type="ECO:0000256" key="2">
    <source>
        <dbReference type="ARBA" id="ARBA00022763"/>
    </source>
</evidence>
<dbReference type="EMBL" id="HBGR01003855">
    <property type="protein sequence ID" value="CAD9373013.1"/>
    <property type="molecule type" value="Transcribed_RNA"/>
</dbReference>
<feature type="domain" description="Ubiquitin-like" evidence="8">
    <location>
        <begin position="1"/>
        <end position="79"/>
    </location>
</feature>
<comment type="function">
    <text evidence="5">Multiubiquitin chain receptor involved in modulation of proteasomal degradation. Involved in nucleotide excision repair.</text>
</comment>
<protein>
    <recommendedName>
        <fullName evidence="5">Ubiquitin receptor RAD23</fullName>
    </recommendedName>
    <alternativeName>
        <fullName evidence="5">DNA repair protein RAD23</fullName>
    </alternativeName>
</protein>
<feature type="compositionally biased region" description="Low complexity" evidence="6">
    <location>
        <begin position="81"/>
        <end position="103"/>
    </location>
</feature>
<dbReference type="Pfam" id="PF09280">
    <property type="entry name" value="XPC-binding"/>
    <property type="match status" value="1"/>
</dbReference>
<name>A0A6U0B1E2_9CHLO</name>
<dbReference type="SMART" id="SM00213">
    <property type="entry name" value="UBQ"/>
    <property type="match status" value="1"/>
</dbReference>
<dbReference type="EMBL" id="HBGR01003856">
    <property type="protein sequence ID" value="CAD9373017.1"/>
    <property type="molecule type" value="Transcribed_RNA"/>
</dbReference>
<dbReference type="InterPro" id="IPR009060">
    <property type="entry name" value="UBA-like_sf"/>
</dbReference>
<dbReference type="GO" id="GO:0005654">
    <property type="term" value="C:nucleoplasm"/>
    <property type="evidence" value="ECO:0007669"/>
    <property type="project" value="TreeGrafter"/>
</dbReference>
<dbReference type="SMART" id="SM00727">
    <property type="entry name" value="STI1"/>
    <property type="match status" value="1"/>
</dbReference>
<dbReference type="InterPro" id="IPR006636">
    <property type="entry name" value="STI1_HS-bd"/>
</dbReference>
<dbReference type="PANTHER" id="PTHR10621:SF0">
    <property type="entry name" value="UV EXCISION REPAIR PROTEIN RAD23"/>
    <property type="match status" value="1"/>
</dbReference>
<dbReference type="SUPFAM" id="SSF46934">
    <property type="entry name" value="UBA-like"/>
    <property type="match status" value="2"/>
</dbReference>
<dbReference type="FunFam" id="1.10.8.10:FF:000003">
    <property type="entry name" value="UV excision repair protein RAD23 homolog"/>
    <property type="match status" value="1"/>
</dbReference>
<proteinExistence type="inferred from homology"/>
<dbReference type="GO" id="GO:0043130">
    <property type="term" value="F:ubiquitin binding"/>
    <property type="evidence" value="ECO:0007669"/>
    <property type="project" value="UniProtKB-UniRule"/>
</dbReference>
<evidence type="ECO:0000256" key="6">
    <source>
        <dbReference type="SAM" id="MobiDB-lite"/>
    </source>
</evidence>
<feature type="region of interest" description="Disordered" evidence="6">
    <location>
        <begin position="202"/>
        <end position="246"/>
    </location>
</feature>
<dbReference type="Pfam" id="PF00627">
    <property type="entry name" value="UBA"/>
    <property type="match status" value="2"/>
</dbReference>
<feature type="domain" description="UBA" evidence="7">
    <location>
        <begin position="357"/>
        <end position="400"/>
    </location>
</feature>
<dbReference type="InterPro" id="IPR000626">
    <property type="entry name" value="Ubiquitin-like_dom"/>
</dbReference>
<sequence length="406" mass="41184">MQVTFKTVKGESFSLTLEGSDTVAHAKTLVENHKGADAFPSSCQTLIHSGKVLKDEATLEASGVSEKGFLVVMVQKKKAATAPTPAATPAAATGTSAASGAAPTPKPEESTPAQPPQPPVQTPDAPQQTQPPTPATDASPMETSTSPIASGASALVAGAELESTITNIMEMGFEREQVVAALRAAFNNPDRAVEYLMTGIPESAQPQAPPAAPASGAAPPTTGGAAPAAGQQQAAQSRGGGGAPNAAFDMFAGSGAAQGGGGGGLDHLRQSAQFQALRAMVQANPAILQPMLQELGKQNPALLQQINANQAEFLRLLNEPIDQNEAAAAAAQMGMMEGAMGDDGEGGAPPGTIQLTPEEAEAVDRLVAMGGGAWDRALVAQAFFACDKDEALAANYLLEHGGEFME</sequence>
<accession>A0A6U0B1E2</accession>
<evidence type="ECO:0000256" key="3">
    <source>
        <dbReference type="ARBA" id="ARBA00023204"/>
    </source>
</evidence>
<reference evidence="10" key="1">
    <citation type="submission" date="2021-01" db="EMBL/GenBank/DDBJ databases">
        <authorList>
            <person name="Corre E."/>
            <person name="Pelletier E."/>
            <person name="Niang G."/>
            <person name="Scheremetjew M."/>
            <person name="Finn R."/>
            <person name="Kale V."/>
            <person name="Holt S."/>
            <person name="Cochrane G."/>
            <person name="Meng A."/>
            <person name="Brown T."/>
            <person name="Cohen L."/>
        </authorList>
    </citation>
    <scope>NUCLEOTIDE SEQUENCE</scope>
    <source>
        <strain evidence="10">RCC733</strain>
    </source>
</reference>
<dbReference type="SUPFAM" id="SSF54236">
    <property type="entry name" value="Ubiquitin-like"/>
    <property type="match status" value="1"/>
</dbReference>
<dbReference type="AlphaFoldDB" id="A0A6U0B1E2"/>
<dbReference type="PROSITE" id="PS50030">
    <property type="entry name" value="UBA"/>
    <property type="match status" value="2"/>
</dbReference>
<evidence type="ECO:0000256" key="5">
    <source>
        <dbReference type="RuleBase" id="RU367049"/>
    </source>
</evidence>
<feature type="region of interest" description="Disordered" evidence="6">
    <location>
        <begin position="81"/>
        <end position="147"/>
    </location>
</feature>
<dbReference type="GO" id="GO:0043161">
    <property type="term" value="P:proteasome-mediated ubiquitin-dependent protein catabolic process"/>
    <property type="evidence" value="ECO:0007669"/>
    <property type="project" value="UniProtKB-UniRule"/>
</dbReference>
<comment type="similarity">
    <text evidence="5">Belongs to the RAD23 family.</text>
</comment>
<dbReference type="Gene3D" id="3.10.20.90">
    <property type="entry name" value="Phosphatidylinositol 3-kinase Catalytic Subunit, Chain A, domain 1"/>
    <property type="match status" value="1"/>
</dbReference>
<organism evidence="10">
    <name type="scientific">Pycnococcus provasolii</name>
    <dbReference type="NCBI Taxonomy" id="41880"/>
    <lineage>
        <taxon>Eukaryota</taxon>
        <taxon>Viridiplantae</taxon>
        <taxon>Chlorophyta</taxon>
        <taxon>Pseudoscourfieldiophyceae</taxon>
        <taxon>Pseudoscourfieldiales</taxon>
        <taxon>Pycnococcaceae</taxon>
        <taxon>Pycnococcus</taxon>
    </lineage>
</organism>
<dbReference type="GO" id="GO:0003684">
    <property type="term" value="F:damaged DNA binding"/>
    <property type="evidence" value="ECO:0007669"/>
    <property type="project" value="UniProtKB-UniRule"/>
</dbReference>
<feature type="domain" description="UBA" evidence="7">
    <location>
        <begin position="159"/>
        <end position="199"/>
    </location>
</feature>